<gene>
    <name evidence="2" type="ORF">FKV23_16165</name>
</gene>
<feature type="transmembrane region" description="Helical" evidence="1">
    <location>
        <begin position="37"/>
        <end position="60"/>
    </location>
</feature>
<reference evidence="2 3" key="1">
    <citation type="submission" date="2019-06" db="EMBL/GenBank/DDBJ databases">
        <title>Lysobacter alkalisoli sp. nov. isolated from saline-alkali soil.</title>
        <authorList>
            <person name="Sun J.-Q."/>
            <person name="Xu L."/>
        </authorList>
    </citation>
    <scope>NUCLEOTIDE SEQUENCE [LARGE SCALE GENOMIC DNA]</scope>
    <source>
        <strain evidence="2 3">SJ-36</strain>
    </source>
</reference>
<dbReference type="Proteomes" id="UP000317199">
    <property type="component" value="Chromosome"/>
</dbReference>
<keyword evidence="1" id="KW-0812">Transmembrane</keyword>
<protein>
    <submittedName>
        <fullName evidence="2">Uncharacterized protein</fullName>
    </submittedName>
</protein>
<evidence type="ECO:0000256" key="1">
    <source>
        <dbReference type="SAM" id="Phobius"/>
    </source>
</evidence>
<proteinExistence type="predicted"/>
<sequence>MHTILMVIAGLAVLGLFLLIGRLWALRVPGATRRAALWFMPIWLVAALVNMGVGVIEAGYSVSEELPFLLMVFGIPALVAGYVWWRLRPRKNPNPLP</sequence>
<dbReference type="EMBL" id="CP041242">
    <property type="protein sequence ID" value="QDH71457.1"/>
    <property type="molecule type" value="Genomic_DNA"/>
</dbReference>
<keyword evidence="1" id="KW-1133">Transmembrane helix</keyword>
<keyword evidence="1" id="KW-0472">Membrane</keyword>
<feature type="transmembrane region" description="Helical" evidence="1">
    <location>
        <begin position="6"/>
        <end position="25"/>
    </location>
</feature>
<dbReference type="AlphaFoldDB" id="A0A514BVR5"/>
<feature type="transmembrane region" description="Helical" evidence="1">
    <location>
        <begin position="66"/>
        <end position="85"/>
    </location>
</feature>
<organism evidence="2 3">
    <name type="scientific">Marilutibacter alkalisoli</name>
    <dbReference type="NCBI Taxonomy" id="2591633"/>
    <lineage>
        <taxon>Bacteria</taxon>
        <taxon>Pseudomonadati</taxon>
        <taxon>Pseudomonadota</taxon>
        <taxon>Gammaproteobacteria</taxon>
        <taxon>Lysobacterales</taxon>
        <taxon>Lysobacteraceae</taxon>
        <taxon>Marilutibacter</taxon>
    </lineage>
</organism>
<evidence type="ECO:0000313" key="2">
    <source>
        <dbReference type="EMBL" id="QDH71457.1"/>
    </source>
</evidence>
<name>A0A514BVR5_9GAMM</name>
<dbReference type="OrthoDB" id="4764194at2"/>
<dbReference type="RefSeq" id="WP_141624789.1">
    <property type="nucleotide sequence ID" value="NZ_CP041242.1"/>
</dbReference>
<evidence type="ECO:0000313" key="3">
    <source>
        <dbReference type="Proteomes" id="UP000317199"/>
    </source>
</evidence>
<keyword evidence="3" id="KW-1185">Reference proteome</keyword>
<accession>A0A514BVR5</accession>
<dbReference type="KEGG" id="lyj:FKV23_16165"/>